<dbReference type="Gene3D" id="3.30.70.330">
    <property type="match status" value="1"/>
</dbReference>
<dbReference type="GO" id="GO:0003723">
    <property type="term" value="F:RNA binding"/>
    <property type="evidence" value="ECO:0007669"/>
    <property type="project" value="InterPro"/>
</dbReference>
<dbReference type="InterPro" id="IPR035979">
    <property type="entry name" value="RBD_domain_sf"/>
</dbReference>
<evidence type="ECO:0000259" key="1">
    <source>
        <dbReference type="PROSITE" id="PS50102"/>
    </source>
</evidence>
<accession>A0A2S6HII8</accession>
<feature type="domain" description="RRM" evidence="1">
    <location>
        <begin position="1"/>
        <end position="79"/>
    </location>
</feature>
<gene>
    <name evidence="2" type="ORF">B0F87_102381</name>
</gene>
<sequence length="86" mass="9444">MKLLIRNLARTTTEAELRAMFEAHGTVQSCTLVMDNETGDSKGFGFVEMPKQGEAKAAMNILNDKDVAGNKIRVKKAESKQDKGKT</sequence>
<dbReference type="SUPFAM" id="SSF54928">
    <property type="entry name" value="RNA-binding domain, RBD"/>
    <property type="match status" value="1"/>
</dbReference>
<name>A0A2S6HII8_9GAMM</name>
<dbReference type="SMART" id="SM00360">
    <property type="entry name" value="RRM"/>
    <property type="match status" value="1"/>
</dbReference>
<dbReference type="RefSeq" id="WP_027148133.1">
    <property type="nucleotide sequence ID" value="NZ_PTIZ01000002.1"/>
</dbReference>
<dbReference type="Proteomes" id="UP000240010">
    <property type="component" value="Unassembled WGS sequence"/>
</dbReference>
<protein>
    <submittedName>
        <fullName evidence="2">RNA recognition motif-containing protein</fullName>
    </submittedName>
</protein>
<dbReference type="InterPro" id="IPR000504">
    <property type="entry name" value="RRM_dom"/>
</dbReference>
<evidence type="ECO:0000313" key="3">
    <source>
        <dbReference type="Proteomes" id="UP000240010"/>
    </source>
</evidence>
<dbReference type="InterPro" id="IPR012677">
    <property type="entry name" value="Nucleotide-bd_a/b_plait_sf"/>
</dbReference>
<evidence type="ECO:0000313" key="2">
    <source>
        <dbReference type="EMBL" id="PPK77270.1"/>
    </source>
</evidence>
<dbReference type="PANTHER" id="PTHR48034">
    <property type="entry name" value="TRANSFORMER-2 SEX-DETERMINING PROTEIN-RELATED"/>
    <property type="match status" value="1"/>
</dbReference>
<dbReference type="PROSITE" id="PS50102">
    <property type="entry name" value="RRM"/>
    <property type="match status" value="1"/>
</dbReference>
<organism evidence="2 3">
    <name type="scientific">Methylobacter tundripaludum</name>
    <dbReference type="NCBI Taxonomy" id="173365"/>
    <lineage>
        <taxon>Bacteria</taxon>
        <taxon>Pseudomonadati</taxon>
        <taxon>Pseudomonadota</taxon>
        <taxon>Gammaproteobacteria</taxon>
        <taxon>Methylococcales</taxon>
        <taxon>Methylococcaceae</taxon>
        <taxon>Methylobacter</taxon>
    </lineage>
</organism>
<comment type="caution">
    <text evidence="2">The sequence shown here is derived from an EMBL/GenBank/DDBJ whole genome shotgun (WGS) entry which is preliminary data.</text>
</comment>
<proteinExistence type="predicted"/>
<dbReference type="EMBL" id="PTIZ01000002">
    <property type="protein sequence ID" value="PPK77270.1"/>
    <property type="molecule type" value="Genomic_DNA"/>
</dbReference>
<dbReference type="InterPro" id="IPR050441">
    <property type="entry name" value="RBM"/>
</dbReference>
<dbReference type="Pfam" id="PF00076">
    <property type="entry name" value="RRM_1"/>
    <property type="match status" value="1"/>
</dbReference>
<dbReference type="AlphaFoldDB" id="A0A2S6HII8"/>
<reference evidence="2 3" key="1">
    <citation type="submission" date="2018-02" db="EMBL/GenBank/DDBJ databases">
        <title>Subsurface microbial communities from deep shales in Ohio and West Virginia, USA.</title>
        <authorList>
            <person name="Wrighton K."/>
        </authorList>
    </citation>
    <scope>NUCLEOTIDE SEQUENCE [LARGE SCALE GENOMIC DNA]</scope>
    <source>
        <strain evidence="2 3">OWC-DMM</strain>
    </source>
</reference>